<evidence type="ECO:0008006" key="3">
    <source>
        <dbReference type="Google" id="ProtNLM"/>
    </source>
</evidence>
<comment type="caution">
    <text evidence="1">The sequence shown here is derived from an EMBL/GenBank/DDBJ whole genome shotgun (WGS) entry which is preliminary data.</text>
</comment>
<dbReference type="Proteomes" id="UP000285744">
    <property type="component" value="Unassembled WGS sequence"/>
</dbReference>
<evidence type="ECO:0000313" key="1">
    <source>
        <dbReference type="EMBL" id="RKF28640.1"/>
    </source>
</evidence>
<dbReference type="OrthoDB" id="2962349at2"/>
<protein>
    <recommendedName>
        <fullName evidence="3">Heme peroxidase</fullName>
    </recommendedName>
</protein>
<accession>A0A420F6S6</accession>
<proteinExistence type="predicted"/>
<name>A0A420F6S6_9ACTN</name>
<dbReference type="RefSeq" id="WP_120326727.1">
    <property type="nucleotide sequence ID" value="NZ_CP109307.1"/>
</dbReference>
<dbReference type="EMBL" id="RAQQ01000002">
    <property type="protein sequence ID" value="RKF28640.1"/>
    <property type="molecule type" value="Genomic_DNA"/>
</dbReference>
<dbReference type="AlphaFoldDB" id="A0A420F6S6"/>
<evidence type="ECO:0000313" key="2">
    <source>
        <dbReference type="Proteomes" id="UP000285744"/>
    </source>
</evidence>
<sequence length="239" mass="26079">MDMEDCAVADAGRLAAFVEEVLGPPRTWPPLPPGYPDGLALAVIDAIWSVGVRYKAVENVVYRYRRSRREAGGDPNRDGVSELLQHYGKAGGPETFAERVNNRQRVSTHPGAVLKAEAVYQAALGLQAAGIETCEELRAAATGSDAARVKSLWLAVPGQGSAISWRYLLMLVGLPGVKPDRMIRRFVARALGHSGVAPDTAVCLVEKAAELLDVSPTSLDHEIWRHERRRRPRRPDVAE</sequence>
<gene>
    <name evidence="1" type="ORF">D7I43_02480</name>
</gene>
<organism evidence="1 2">
    <name type="scientific">Micromonospora globbae</name>
    <dbReference type="NCBI Taxonomy" id="1894969"/>
    <lineage>
        <taxon>Bacteria</taxon>
        <taxon>Bacillati</taxon>
        <taxon>Actinomycetota</taxon>
        <taxon>Actinomycetes</taxon>
        <taxon>Micromonosporales</taxon>
        <taxon>Micromonosporaceae</taxon>
        <taxon>Micromonospora</taxon>
    </lineage>
</organism>
<reference evidence="1 2" key="1">
    <citation type="journal article" date="2018" name="Int. J. Syst. Evol. Microbiol.">
        <title>Micromonospora globbae sp. nov., an endophytic actinomycete isolated from roots of Globba winitii C. H. Wright.</title>
        <authorList>
            <person name="Kuncharoen N."/>
            <person name="Pittayakhajonwut P."/>
            <person name="Tanasupawat S."/>
        </authorList>
    </citation>
    <scope>NUCLEOTIDE SEQUENCE [LARGE SCALE GENOMIC DNA]</scope>
    <source>
        <strain evidence="1 2">WPS1-2</strain>
    </source>
</reference>